<accession>A0A6A6B3U1</accession>
<evidence type="ECO:0000313" key="4">
    <source>
        <dbReference type="EMBL" id="KAF2138882.1"/>
    </source>
</evidence>
<dbReference type="GO" id="GO:0030170">
    <property type="term" value="F:pyridoxal phosphate binding"/>
    <property type="evidence" value="ECO:0007669"/>
    <property type="project" value="InterPro"/>
</dbReference>
<keyword evidence="5" id="KW-1185">Reference proteome</keyword>
<evidence type="ECO:0000256" key="1">
    <source>
        <dbReference type="ARBA" id="ARBA00007441"/>
    </source>
</evidence>
<name>A0A6A6B3U1_9PEZI</name>
<dbReference type="SUPFAM" id="SSF53383">
    <property type="entry name" value="PLP-dependent transferases"/>
    <property type="match status" value="1"/>
</dbReference>
<dbReference type="Gene3D" id="3.90.1150.10">
    <property type="entry name" value="Aspartate Aminotransferase, domain 1"/>
    <property type="match status" value="1"/>
</dbReference>
<comment type="similarity">
    <text evidence="1">Belongs to the class-I pyridoxal-phosphate-dependent aminotransferase family.</text>
</comment>
<dbReference type="InterPro" id="IPR015421">
    <property type="entry name" value="PyrdxlP-dep_Trfase_major"/>
</dbReference>
<dbReference type="PROSITE" id="PS00105">
    <property type="entry name" value="AA_TRANSFER_CLASS_1"/>
    <property type="match status" value="1"/>
</dbReference>
<protein>
    <recommendedName>
        <fullName evidence="3">Aminotransferase class I/classII large domain-containing protein</fullName>
    </recommendedName>
</protein>
<reference evidence="4" key="1">
    <citation type="journal article" date="2020" name="Stud. Mycol.">
        <title>101 Dothideomycetes genomes: a test case for predicting lifestyles and emergence of pathogens.</title>
        <authorList>
            <person name="Haridas S."/>
            <person name="Albert R."/>
            <person name="Binder M."/>
            <person name="Bloem J."/>
            <person name="Labutti K."/>
            <person name="Salamov A."/>
            <person name="Andreopoulos B."/>
            <person name="Baker S."/>
            <person name="Barry K."/>
            <person name="Bills G."/>
            <person name="Bluhm B."/>
            <person name="Cannon C."/>
            <person name="Castanera R."/>
            <person name="Culley D."/>
            <person name="Daum C."/>
            <person name="Ezra D."/>
            <person name="Gonzalez J."/>
            <person name="Henrissat B."/>
            <person name="Kuo A."/>
            <person name="Liang C."/>
            <person name="Lipzen A."/>
            <person name="Lutzoni F."/>
            <person name="Magnuson J."/>
            <person name="Mondo S."/>
            <person name="Nolan M."/>
            <person name="Ohm R."/>
            <person name="Pangilinan J."/>
            <person name="Park H.-J."/>
            <person name="Ramirez L."/>
            <person name="Alfaro M."/>
            <person name="Sun H."/>
            <person name="Tritt A."/>
            <person name="Yoshinaga Y."/>
            <person name="Zwiers L.-H."/>
            <person name="Turgeon B."/>
            <person name="Goodwin S."/>
            <person name="Spatafora J."/>
            <person name="Crous P."/>
            <person name="Grigoriev I."/>
        </authorList>
    </citation>
    <scope>NUCLEOTIDE SEQUENCE</scope>
    <source>
        <strain evidence="4">CBS 121167</strain>
    </source>
</reference>
<dbReference type="InterPro" id="IPR015422">
    <property type="entry name" value="PyrdxlP-dep_Trfase_small"/>
</dbReference>
<dbReference type="PANTHER" id="PTHR43510">
    <property type="entry name" value="AMINOTRANSFERASE FUNCTION, HYPOTHETICAL (EUROFUNG)"/>
    <property type="match status" value="1"/>
</dbReference>
<dbReference type="OrthoDB" id="7042322at2759"/>
<gene>
    <name evidence="4" type="ORF">K452DRAFT_255818</name>
</gene>
<dbReference type="Proteomes" id="UP000799438">
    <property type="component" value="Unassembled WGS sequence"/>
</dbReference>
<dbReference type="InterPro" id="IPR004838">
    <property type="entry name" value="NHTrfase_class1_PyrdxlP-BS"/>
</dbReference>
<evidence type="ECO:0000259" key="3">
    <source>
        <dbReference type="Pfam" id="PF00155"/>
    </source>
</evidence>
<dbReference type="InterPro" id="IPR015424">
    <property type="entry name" value="PyrdxlP-dep_Trfase"/>
</dbReference>
<dbReference type="PANTHER" id="PTHR43510:SF1">
    <property type="entry name" value="AMINOTRANSFERASE FUNCTION, HYPOTHETICAL (EUROFUNG)"/>
    <property type="match status" value="1"/>
</dbReference>
<dbReference type="InterPro" id="IPR004839">
    <property type="entry name" value="Aminotransferase_I/II_large"/>
</dbReference>
<organism evidence="4 5">
    <name type="scientific">Aplosporella prunicola CBS 121167</name>
    <dbReference type="NCBI Taxonomy" id="1176127"/>
    <lineage>
        <taxon>Eukaryota</taxon>
        <taxon>Fungi</taxon>
        <taxon>Dikarya</taxon>
        <taxon>Ascomycota</taxon>
        <taxon>Pezizomycotina</taxon>
        <taxon>Dothideomycetes</taxon>
        <taxon>Dothideomycetes incertae sedis</taxon>
        <taxon>Botryosphaeriales</taxon>
        <taxon>Aplosporellaceae</taxon>
        <taxon>Aplosporella</taxon>
    </lineage>
</organism>
<feature type="domain" description="Aminotransferase class I/classII large" evidence="3">
    <location>
        <begin position="46"/>
        <end position="379"/>
    </location>
</feature>
<evidence type="ECO:0000313" key="5">
    <source>
        <dbReference type="Proteomes" id="UP000799438"/>
    </source>
</evidence>
<keyword evidence="2" id="KW-0663">Pyridoxal phosphate</keyword>
<dbReference type="CDD" id="cd00609">
    <property type="entry name" value="AAT_like"/>
    <property type="match status" value="1"/>
</dbReference>
<dbReference type="Pfam" id="PF00155">
    <property type="entry name" value="Aminotran_1_2"/>
    <property type="match status" value="1"/>
</dbReference>
<proteinExistence type="inferred from homology"/>
<sequence length="402" mass="44633">MVQIKEFAVERWMDTYENDATYNLAETCCASISLNDLLELSDKKPANILDFSKKQVYGAIRGSEALRSNIANLYCEGPSKPILPDGVLVTNGAIQANFLAMYTNVGPGDHVICQYPTYQQLYSVPESFGAEVSLWKSDENNNWSLNLDELRALVRPNTKLLIINNPQNPTGAVLSRETLQSIVDIAREHDIVIHSDEVYRPLFHSLDSNESEPPPSILSFDYEKTLATGSLSKAYSLAGIRIGWIASRSSAAIESCASARDYTTISVSQIDDQVATLALADSTVHNLLRRNIQLARQNLAAVEAFVKDFQWVCKWTRPKAGTTAFIKFVDRNGSPVDDVEFCNRLQKKTGVMLVPGCQCFGESTNFKGFVRVGYVCENEVLVDGLKALREFMSADYEKVPTV</sequence>
<evidence type="ECO:0000256" key="2">
    <source>
        <dbReference type="ARBA" id="ARBA00022898"/>
    </source>
</evidence>
<dbReference type="EMBL" id="ML995495">
    <property type="protein sequence ID" value="KAF2138882.1"/>
    <property type="molecule type" value="Genomic_DNA"/>
</dbReference>
<dbReference type="AlphaFoldDB" id="A0A6A6B3U1"/>
<dbReference type="Gene3D" id="3.40.640.10">
    <property type="entry name" value="Type I PLP-dependent aspartate aminotransferase-like (Major domain)"/>
    <property type="match status" value="1"/>
</dbReference>
<dbReference type="GeneID" id="54295868"/>
<dbReference type="RefSeq" id="XP_033394595.1">
    <property type="nucleotide sequence ID" value="XM_033538372.1"/>
</dbReference>
<dbReference type="GO" id="GO:0003824">
    <property type="term" value="F:catalytic activity"/>
    <property type="evidence" value="ECO:0007669"/>
    <property type="project" value="InterPro"/>
</dbReference>